<reference evidence="2 3" key="1">
    <citation type="submission" date="2015-12" db="EMBL/GenBank/DDBJ databases">
        <title>The genome of Folsomia candida.</title>
        <authorList>
            <person name="Faddeeva A."/>
            <person name="Derks M.F."/>
            <person name="Anvar Y."/>
            <person name="Smit S."/>
            <person name="Van Straalen N."/>
            <person name="Roelofs D."/>
        </authorList>
    </citation>
    <scope>NUCLEOTIDE SEQUENCE [LARGE SCALE GENOMIC DNA]</scope>
    <source>
        <strain evidence="2 3">VU population</strain>
        <tissue evidence="2">Whole body</tissue>
    </source>
</reference>
<dbReference type="Proteomes" id="UP000198287">
    <property type="component" value="Unassembled WGS sequence"/>
</dbReference>
<feature type="transmembrane region" description="Helical" evidence="1">
    <location>
        <begin position="58"/>
        <end position="79"/>
    </location>
</feature>
<protein>
    <submittedName>
        <fullName evidence="2">Uncharacterized protein</fullName>
    </submittedName>
</protein>
<feature type="transmembrane region" description="Helical" evidence="1">
    <location>
        <begin position="119"/>
        <end position="139"/>
    </location>
</feature>
<keyword evidence="3" id="KW-1185">Reference proteome</keyword>
<organism evidence="2 3">
    <name type="scientific">Folsomia candida</name>
    <name type="common">Springtail</name>
    <dbReference type="NCBI Taxonomy" id="158441"/>
    <lineage>
        <taxon>Eukaryota</taxon>
        <taxon>Metazoa</taxon>
        <taxon>Ecdysozoa</taxon>
        <taxon>Arthropoda</taxon>
        <taxon>Hexapoda</taxon>
        <taxon>Collembola</taxon>
        <taxon>Entomobryomorpha</taxon>
        <taxon>Isotomoidea</taxon>
        <taxon>Isotomidae</taxon>
        <taxon>Proisotominae</taxon>
        <taxon>Folsomia</taxon>
    </lineage>
</organism>
<name>A0A226D7C0_FOLCA</name>
<evidence type="ECO:0000256" key="1">
    <source>
        <dbReference type="SAM" id="Phobius"/>
    </source>
</evidence>
<keyword evidence="1" id="KW-1133">Transmembrane helix</keyword>
<feature type="transmembrane region" description="Helical" evidence="1">
    <location>
        <begin position="91"/>
        <end position="112"/>
    </location>
</feature>
<keyword evidence="1" id="KW-0812">Transmembrane</keyword>
<comment type="caution">
    <text evidence="2">The sequence shown here is derived from an EMBL/GenBank/DDBJ whole genome shotgun (WGS) entry which is preliminary data.</text>
</comment>
<sequence>MPPASPQITEFFGVFLAYTEIVEKSRLFGKCPLHWNYERNRLTVDLKFFPYCKFRIKIAISFPSLIIPTASLLLGYLYHKLYGVENPLGNVPFWVISIYSAAVILMMGIGIFQKLYPKLPIMATILGSSGVSVIGWGDIDPLYYFLPQWTLSRRGVGIILLRLVLLLISGTEVARLTVIIMFFTLFIINAAKREMHMRQWVTPILTINVAVGFSLQVILNYAAIAMFGLIPIATY</sequence>
<keyword evidence="1" id="KW-0472">Membrane</keyword>
<gene>
    <name evidence="2" type="ORF">Fcan01_23812</name>
</gene>
<evidence type="ECO:0000313" key="2">
    <source>
        <dbReference type="EMBL" id="OXA41452.1"/>
    </source>
</evidence>
<feature type="transmembrane region" description="Helical" evidence="1">
    <location>
        <begin position="200"/>
        <end position="233"/>
    </location>
</feature>
<proteinExistence type="predicted"/>
<dbReference type="EMBL" id="LNIX01000029">
    <property type="protein sequence ID" value="OXA41452.1"/>
    <property type="molecule type" value="Genomic_DNA"/>
</dbReference>
<dbReference type="AlphaFoldDB" id="A0A226D7C0"/>
<evidence type="ECO:0000313" key="3">
    <source>
        <dbReference type="Proteomes" id="UP000198287"/>
    </source>
</evidence>
<feature type="transmembrane region" description="Helical" evidence="1">
    <location>
        <begin position="159"/>
        <end position="188"/>
    </location>
</feature>
<accession>A0A226D7C0</accession>